<dbReference type="GO" id="GO:0004671">
    <property type="term" value="F:protein C-terminal S-isoprenylcysteine carboxyl O-methyltransferase activity"/>
    <property type="evidence" value="ECO:0007669"/>
    <property type="project" value="InterPro"/>
</dbReference>
<gene>
    <name evidence="6" type="ORF">JD108_09405</name>
</gene>
<dbReference type="RefSeq" id="WP_198829561.1">
    <property type="nucleotide sequence ID" value="NZ_CP066308.1"/>
</dbReference>
<dbReference type="Gene3D" id="1.20.120.1630">
    <property type="match status" value="1"/>
</dbReference>
<feature type="transmembrane region" description="Helical" evidence="5">
    <location>
        <begin position="70"/>
        <end position="87"/>
    </location>
</feature>
<evidence type="ECO:0000256" key="2">
    <source>
        <dbReference type="ARBA" id="ARBA00022692"/>
    </source>
</evidence>
<dbReference type="Pfam" id="PF04140">
    <property type="entry name" value="ICMT"/>
    <property type="match status" value="1"/>
</dbReference>
<comment type="subcellular location">
    <subcellularLocation>
        <location evidence="1">Membrane</location>
        <topology evidence="1">Multi-pass membrane protein</topology>
    </subcellularLocation>
</comment>
<feature type="transmembrane region" description="Helical" evidence="5">
    <location>
        <begin position="41"/>
        <end position="58"/>
    </location>
</feature>
<evidence type="ECO:0000256" key="5">
    <source>
        <dbReference type="SAM" id="Phobius"/>
    </source>
</evidence>
<evidence type="ECO:0000256" key="1">
    <source>
        <dbReference type="ARBA" id="ARBA00004141"/>
    </source>
</evidence>
<dbReference type="KEGG" id="bcop:JD108_09405"/>
<dbReference type="GO" id="GO:0016020">
    <property type="term" value="C:membrane"/>
    <property type="evidence" value="ECO:0007669"/>
    <property type="project" value="UniProtKB-SubCell"/>
</dbReference>
<feature type="transmembrane region" description="Helical" evidence="5">
    <location>
        <begin position="130"/>
        <end position="154"/>
    </location>
</feature>
<name>A0A7T5JQB0_9BACL</name>
<reference evidence="6 7" key="1">
    <citation type="submission" date="2020-12" db="EMBL/GenBank/DDBJ databases">
        <title>strain FJAT-54423T represents a novel species of the genus Brevibacillus.</title>
        <authorList>
            <person name="Tang R."/>
        </authorList>
    </citation>
    <scope>NUCLEOTIDE SEQUENCE [LARGE SCALE GENOMIC DNA]</scope>
    <source>
        <strain evidence="6 7">FJAT-54423</strain>
    </source>
</reference>
<dbReference type="InterPro" id="IPR007269">
    <property type="entry name" value="ICMT_MeTrfase"/>
</dbReference>
<accession>A0A7T5JQB0</accession>
<dbReference type="Proteomes" id="UP000595847">
    <property type="component" value="Chromosome"/>
</dbReference>
<keyword evidence="3 5" id="KW-1133">Transmembrane helix</keyword>
<evidence type="ECO:0000313" key="7">
    <source>
        <dbReference type="Proteomes" id="UP000595847"/>
    </source>
</evidence>
<evidence type="ECO:0008006" key="8">
    <source>
        <dbReference type="Google" id="ProtNLM"/>
    </source>
</evidence>
<evidence type="ECO:0000256" key="4">
    <source>
        <dbReference type="ARBA" id="ARBA00023136"/>
    </source>
</evidence>
<proteinExistence type="predicted"/>
<sequence length="169" mass="19820">MSFFFTVCAAVATQRVSELWLANRNGRYIRSRGGYEVGAGHYKYIVLLHVCFFLSLLLEGMRTGGEPAPWWMATFSLFLLAQLFRYWCILSLGRRWNTRIYVLPDAPLVRRGPYRFVRHPNYWIVTTELLVLPLTFSAYFTAAFFTLCNLWLLLRVRIPAEERALRDQP</sequence>
<evidence type="ECO:0000256" key="3">
    <source>
        <dbReference type="ARBA" id="ARBA00022989"/>
    </source>
</evidence>
<keyword evidence="2 5" id="KW-0812">Transmembrane</keyword>
<evidence type="ECO:0000313" key="6">
    <source>
        <dbReference type="EMBL" id="QQE76052.1"/>
    </source>
</evidence>
<dbReference type="PANTHER" id="PTHR12714:SF25">
    <property type="entry name" value="CONSERVED HYPOTHETICAL MEMBRANE PROTEIN"/>
    <property type="match status" value="1"/>
</dbReference>
<protein>
    <recommendedName>
        <fullName evidence="8">Isoprenylcysteine carboxyl methyltransferase</fullName>
    </recommendedName>
</protein>
<dbReference type="EMBL" id="CP066308">
    <property type="protein sequence ID" value="QQE76052.1"/>
    <property type="molecule type" value="Genomic_DNA"/>
</dbReference>
<organism evidence="6 7">
    <name type="scientific">Brevibacillus composti</name>
    <dbReference type="NCBI Taxonomy" id="2796470"/>
    <lineage>
        <taxon>Bacteria</taxon>
        <taxon>Bacillati</taxon>
        <taxon>Bacillota</taxon>
        <taxon>Bacilli</taxon>
        <taxon>Bacillales</taxon>
        <taxon>Paenibacillaceae</taxon>
        <taxon>Brevibacillus</taxon>
    </lineage>
</organism>
<dbReference type="PANTHER" id="PTHR12714">
    <property type="entry name" value="PROTEIN-S ISOPRENYLCYSTEINE O-METHYLTRANSFERASE"/>
    <property type="match status" value="1"/>
</dbReference>
<keyword evidence="4 5" id="KW-0472">Membrane</keyword>
<dbReference type="AlphaFoldDB" id="A0A7T5JQB0"/>